<proteinExistence type="predicted"/>
<reference evidence="2" key="2">
    <citation type="submission" date="2025-08" db="UniProtKB">
        <authorList>
            <consortium name="RefSeq"/>
        </authorList>
    </citation>
    <scope>IDENTIFICATION</scope>
    <source>
        <tissue evidence="2">Etiolated seedlings</tissue>
    </source>
</reference>
<accession>A0A1S2XGC3</accession>
<evidence type="ECO:0000313" key="2">
    <source>
        <dbReference type="RefSeq" id="XP_004488963.1"/>
    </source>
</evidence>
<name>A0A1S2XGC3_CICAR</name>
<dbReference type="eggNOG" id="ENOG502S5BD">
    <property type="taxonomic scope" value="Eukaryota"/>
</dbReference>
<organism evidence="1 2">
    <name type="scientific">Cicer arietinum</name>
    <name type="common">Chickpea</name>
    <name type="synonym">Garbanzo</name>
    <dbReference type="NCBI Taxonomy" id="3827"/>
    <lineage>
        <taxon>Eukaryota</taxon>
        <taxon>Viridiplantae</taxon>
        <taxon>Streptophyta</taxon>
        <taxon>Embryophyta</taxon>
        <taxon>Tracheophyta</taxon>
        <taxon>Spermatophyta</taxon>
        <taxon>Magnoliopsida</taxon>
        <taxon>eudicotyledons</taxon>
        <taxon>Gunneridae</taxon>
        <taxon>Pentapetalae</taxon>
        <taxon>rosids</taxon>
        <taxon>fabids</taxon>
        <taxon>Fabales</taxon>
        <taxon>Fabaceae</taxon>
        <taxon>Papilionoideae</taxon>
        <taxon>50 kb inversion clade</taxon>
        <taxon>NPAAA clade</taxon>
        <taxon>Hologalegina</taxon>
        <taxon>IRL clade</taxon>
        <taxon>Cicereae</taxon>
        <taxon>Cicer</taxon>
    </lineage>
</organism>
<dbReference type="RefSeq" id="XP_004488963.1">
    <property type="nucleotide sequence ID" value="XM_004488906.3"/>
</dbReference>
<dbReference type="Proteomes" id="UP000087171">
    <property type="component" value="Chromosome Ca1"/>
</dbReference>
<dbReference type="AlphaFoldDB" id="A0A1S2XGC3"/>
<sequence>MNNNIDYIMLVIINNNMSLELEWESPTSSPPTPPSPLPISYGAGNSKYSFSASSTPSPPFSLPPSTHTSAENLPLLHKTTLIGSPNVPSVFSLDRQDQELESKSSCLKDLLEWFIQRCCNCCNKFPSIFLTPPNSSTTQSNGQDCVSIHFNSKTFCTNNNMHLY</sequence>
<gene>
    <name evidence="2" type="primary">LOC101503013</name>
</gene>
<reference evidence="1" key="1">
    <citation type="journal article" date="2013" name="Nat. Biotechnol.">
        <title>Draft genome sequence of chickpea (Cicer arietinum) provides a resource for trait improvement.</title>
        <authorList>
            <person name="Varshney R.K."/>
            <person name="Song C."/>
            <person name="Saxena R.K."/>
            <person name="Azam S."/>
            <person name="Yu S."/>
            <person name="Sharpe A.G."/>
            <person name="Cannon S."/>
            <person name="Baek J."/>
            <person name="Rosen B.D."/>
            <person name="Tar'an B."/>
            <person name="Millan T."/>
            <person name="Zhang X."/>
            <person name="Ramsay L.D."/>
            <person name="Iwata A."/>
            <person name="Wang Y."/>
            <person name="Nelson W."/>
            <person name="Farmer A.D."/>
            <person name="Gaur P.M."/>
            <person name="Soderlund C."/>
            <person name="Penmetsa R.V."/>
            <person name="Xu C."/>
            <person name="Bharti A.K."/>
            <person name="He W."/>
            <person name="Winter P."/>
            <person name="Zhao S."/>
            <person name="Hane J.K."/>
            <person name="Carrasquilla-Garcia N."/>
            <person name="Condie J.A."/>
            <person name="Upadhyaya H.D."/>
            <person name="Luo M.C."/>
            <person name="Thudi M."/>
            <person name="Gowda C.L."/>
            <person name="Singh N.P."/>
            <person name="Lichtenzveig J."/>
            <person name="Gali K.K."/>
            <person name="Rubio J."/>
            <person name="Nadarajan N."/>
            <person name="Dolezel J."/>
            <person name="Bansal K.C."/>
            <person name="Xu X."/>
            <person name="Edwards D."/>
            <person name="Zhang G."/>
            <person name="Kahl G."/>
            <person name="Gil J."/>
            <person name="Singh K.B."/>
            <person name="Datta S.K."/>
            <person name="Jackson S.A."/>
            <person name="Wang J."/>
            <person name="Cook D.R."/>
        </authorList>
    </citation>
    <scope>NUCLEOTIDE SEQUENCE [LARGE SCALE GENOMIC DNA]</scope>
    <source>
        <strain evidence="1">cv. CDC Frontier</strain>
    </source>
</reference>
<dbReference type="PaxDb" id="3827-XP_004488963.1"/>
<protein>
    <submittedName>
        <fullName evidence="2">Uncharacterized protein LOC101503013</fullName>
    </submittedName>
</protein>
<dbReference type="OrthoDB" id="1430497at2759"/>
<evidence type="ECO:0000313" key="1">
    <source>
        <dbReference type="Proteomes" id="UP000087171"/>
    </source>
</evidence>
<keyword evidence="1" id="KW-1185">Reference proteome</keyword>